<protein>
    <recommendedName>
        <fullName evidence="3">DUF3887 domain-containing protein</fullName>
    </recommendedName>
</protein>
<dbReference type="RefSeq" id="WP_158050937.1">
    <property type="nucleotide sequence ID" value="NZ_WBKB01000001.1"/>
</dbReference>
<dbReference type="Proteomes" id="UP000433493">
    <property type="component" value="Unassembled WGS sequence"/>
</dbReference>
<gene>
    <name evidence="1" type="ORF">F8O05_01255</name>
</gene>
<keyword evidence="2" id="KW-1185">Reference proteome</keyword>
<organism evidence="1 2">
    <name type="scientific">Gulosibacter chungangensis</name>
    <dbReference type="NCBI Taxonomy" id="979746"/>
    <lineage>
        <taxon>Bacteria</taxon>
        <taxon>Bacillati</taxon>
        <taxon>Actinomycetota</taxon>
        <taxon>Actinomycetes</taxon>
        <taxon>Micrococcales</taxon>
        <taxon>Microbacteriaceae</taxon>
        <taxon>Gulosibacter</taxon>
    </lineage>
</organism>
<dbReference type="OrthoDB" id="3579809at2"/>
<dbReference type="EMBL" id="WBKB01000001">
    <property type="protein sequence ID" value="KAB1644925.1"/>
    <property type="molecule type" value="Genomic_DNA"/>
</dbReference>
<name>A0A7J5BFB2_9MICO</name>
<dbReference type="AlphaFoldDB" id="A0A7J5BFB2"/>
<sequence>MKEIQQAQQALGDAKANLKATVQRARRDGHTWAEIGTALNMTRQAAFKRFGEVTNPATGKIIKGALMSIEQITKLTERVFELISAGKYDELEPLIHPDVREELPASLIAETWARVLAEVGAKESLSDSHVALPAGERILEDTQLIGTVVGVTTINCEAGEVMGRVAVDDQLRIVGLLLVSPEHTPLPF</sequence>
<dbReference type="Gene3D" id="3.10.450.590">
    <property type="match status" value="1"/>
</dbReference>
<accession>A0A7J5BFB2</accession>
<reference evidence="1 2" key="1">
    <citation type="submission" date="2019-09" db="EMBL/GenBank/DDBJ databases">
        <title>Phylogeny of genus Pseudoclavibacter and closely related genus.</title>
        <authorList>
            <person name="Li Y."/>
        </authorList>
    </citation>
    <scope>NUCLEOTIDE SEQUENCE [LARGE SCALE GENOMIC DNA]</scope>
    <source>
        <strain evidence="1 2">KCTC 13959</strain>
    </source>
</reference>
<evidence type="ECO:0008006" key="3">
    <source>
        <dbReference type="Google" id="ProtNLM"/>
    </source>
</evidence>
<proteinExistence type="predicted"/>
<comment type="caution">
    <text evidence="1">The sequence shown here is derived from an EMBL/GenBank/DDBJ whole genome shotgun (WGS) entry which is preliminary data.</text>
</comment>
<evidence type="ECO:0000313" key="2">
    <source>
        <dbReference type="Proteomes" id="UP000433493"/>
    </source>
</evidence>
<evidence type="ECO:0000313" key="1">
    <source>
        <dbReference type="EMBL" id="KAB1644925.1"/>
    </source>
</evidence>